<evidence type="ECO:0000313" key="2">
    <source>
        <dbReference type="EMBL" id="GAG22175.1"/>
    </source>
</evidence>
<feature type="region of interest" description="Disordered" evidence="1">
    <location>
        <begin position="104"/>
        <end position="126"/>
    </location>
</feature>
<evidence type="ECO:0000256" key="1">
    <source>
        <dbReference type="SAM" id="MobiDB-lite"/>
    </source>
</evidence>
<reference evidence="2" key="1">
    <citation type="journal article" date="2014" name="Front. Microbiol.">
        <title>High frequency of phylogenetically diverse reductive dehalogenase-homologous genes in deep subseafloor sedimentary metagenomes.</title>
        <authorList>
            <person name="Kawai M."/>
            <person name="Futagami T."/>
            <person name="Toyoda A."/>
            <person name="Takaki Y."/>
            <person name="Nishi S."/>
            <person name="Hori S."/>
            <person name="Arai W."/>
            <person name="Tsubouchi T."/>
            <person name="Morono Y."/>
            <person name="Uchiyama I."/>
            <person name="Ito T."/>
            <person name="Fujiyama A."/>
            <person name="Inagaki F."/>
            <person name="Takami H."/>
        </authorList>
    </citation>
    <scope>NUCLEOTIDE SEQUENCE</scope>
    <source>
        <strain evidence="2">Expedition CK06-06</strain>
    </source>
</reference>
<comment type="caution">
    <text evidence="2">The sequence shown here is derived from an EMBL/GenBank/DDBJ whole genome shotgun (WGS) entry which is preliminary data.</text>
</comment>
<organism evidence="2">
    <name type="scientific">marine sediment metagenome</name>
    <dbReference type="NCBI Taxonomy" id="412755"/>
    <lineage>
        <taxon>unclassified sequences</taxon>
        <taxon>metagenomes</taxon>
        <taxon>ecological metagenomes</taxon>
    </lineage>
</organism>
<evidence type="ECO:0008006" key="3">
    <source>
        <dbReference type="Google" id="ProtNLM"/>
    </source>
</evidence>
<sequence>PGNHCPLFPGQHDAWPPDFDMNRVINVIDVFDLQGHLYTSDPRYDLNADGAVTIFDSFILETFIGQTCSQADCPNSGAVPWFTPPGDGDCDGFTDADEGVIGTDPLDNCANTPDPNDEADDRWPSDFDDNQVVNILDVGEVLPPYFGTSVPPTSSRRDLVPDGFINVLDVGMTQPPYFGYVCT</sequence>
<gene>
    <name evidence="2" type="ORF">S01H1_53192</name>
</gene>
<accession>X0VV68</accession>
<dbReference type="EMBL" id="BARS01034431">
    <property type="protein sequence ID" value="GAG22175.1"/>
    <property type="molecule type" value="Genomic_DNA"/>
</dbReference>
<dbReference type="AlphaFoldDB" id="X0VV68"/>
<dbReference type="InterPro" id="IPR036439">
    <property type="entry name" value="Dockerin_dom_sf"/>
</dbReference>
<dbReference type="Gene3D" id="1.10.1330.10">
    <property type="entry name" value="Dockerin domain"/>
    <property type="match status" value="1"/>
</dbReference>
<dbReference type="SUPFAM" id="SSF63446">
    <property type="entry name" value="Type I dockerin domain"/>
    <property type="match status" value="1"/>
</dbReference>
<dbReference type="GO" id="GO:0000272">
    <property type="term" value="P:polysaccharide catabolic process"/>
    <property type="evidence" value="ECO:0007669"/>
    <property type="project" value="InterPro"/>
</dbReference>
<name>X0VV68_9ZZZZ</name>
<proteinExistence type="predicted"/>
<feature type="non-terminal residue" evidence="2">
    <location>
        <position position="1"/>
    </location>
</feature>
<protein>
    <recommendedName>
        <fullName evidence="3">Dockerin domain-containing protein</fullName>
    </recommendedName>
</protein>